<evidence type="ECO:0000313" key="1">
    <source>
        <dbReference type="EMBL" id="WNO04233.1"/>
    </source>
</evidence>
<name>A0ABZ0AYP5_9BURK</name>
<dbReference type="InterPro" id="IPR036170">
    <property type="entry name" value="YezG-like_sf"/>
</dbReference>
<dbReference type="SUPFAM" id="SSF160424">
    <property type="entry name" value="BH3703-like"/>
    <property type="match status" value="1"/>
</dbReference>
<evidence type="ECO:0000313" key="2">
    <source>
        <dbReference type="Proteomes" id="UP001302257"/>
    </source>
</evidence>
<organism evidence="1 2">
    <name type="scientific">Rhodoferax mekongensis</name>
    <dbReference type="NCBI Taxonomy" id="3068341"/>
    <lineage>
        <taxon>Bacteria</taxon>
        <taxon>Pseudomonadati</taxon>
        <taxon>Pseudomonadota</taxon>
        <taxon>Betaproteobacteria</taxon>
        <taxon>Burkholderiales</taxon>
        <taxon>Comamonadaceae</taxon>
        <taxon>Rhodoferax</taxon>
    </lineage>
</organism>
<accession>A0ABZ0AYP5</accession>
<dbReference type="Pfam" id="PF21813">
    <property type="entry name" value="DUF6882"/>
    <property type="match status" value="1"/>
</dbReference>
<dbReference type="InterPro" id="IPR049249">
    <property type="entry name" value="DUF6882"/>
</dbReference>
<sequence length="249" mass="27398">MVTEQIHSNSDRSDIEIEFTRVFELNDACIALRDEYLRTTGKRIWGLTFTLYPDGKYDIAYDYNKPAEYDDSDEVGDSANIGPVAEVLGGLVDTPQAPSAESFLQQAMVALQAQTAHNTEAWGLGTEAQWNLDMNAGSLHFTFADGRKLSAAVQVVGTYNTANGSFLWGWDHPSVPEPLRRAARRVYDYGQTQAIDAFTTRSIHCSESDAWAYTAAAAQLDGADGAYRGDAGGTWVYMVFEKPTGRRAN</sequence>
<dbReference type="Proteomes" id="UP001302257">
    <property type="component" value="Chromosome"/>
</dbReference>
<keyword evidence="2" id="KW-1185">Reference proteome</keyword>
<dbReference type="RefSeq" id="WP_313867085.1">
    <property type="nucleotide sequence ID" value="NZ_CP132507.1"/>
</dbReference>
<gene>
    <name evidence="1" type="ORF">RAN89_15175</name>
</gene>
<proteinExistence type="predicted"/>
<reference evidence="1 2" key="1">
    <citation type="submission" date="2023-08" db="EMBL/GenBank/DDBJ databases">
        <title>Rhodoferax potami sp. nov. and Rhodoferax mekongensis sp. nov., isolated from the Mekong River in Thailand.</title>
        <authorList>
            <person name="Kitikhun S."/>
            <person name="Charoenyingcharoen P."/>
            <person name="Siriarchawattana P."/>
            <person name="Likhitrattanapisal S."/>
            <person name="Nilsakha T."/>
            <person name="Chanpet A."/>
            <person name="Rattanawaree P."/>
            <person name="Ingsriswang S."/>
        </authorList>
    </citation>
    <scope>NUCLEOTIDE SEQUENCE [LARGE SCALE GENOMIC DNA]</scope>
    <source>
        <strain evidence="1 2">TBRC 17307</strain>
    </source>
</reference>
<protein>
    <submittedName>
        <fullName evidence="1">Uncharacterized protein</fullName>
    </submittedName>
</protein>
<dbReference type="EMBL" id="CP132507">
    <property type="protein sequence ID" value="WNO04233.1"/>
    <property type="molecule type" value="Genomic_DNA"/>
</dbReference>